<dbReference type="EC" id="3.1.31.1" evidence="6"/>
<evidence type="ECO:0000259" key="5">
    <source>
        <dbReference type="PROSITE" id="PS50830"/>
    </source>
</evidence>
<dbReference type="SMART" id="SM00318">
    <property type="entry name" value="SNc"/>
    <property type="match status" value="1"/>
</dbReference>
<dbReference type="PANTHER" id="PTHR12302:SF3">
    <property type="entry name" value="SERINE_THREONINE-PROTEIN KINASE 31"/>
    <property type="match status" value="1"/>
</dbReference>
<gene>
    <name evidence="6" type="ORF">JOE21_002574</name>
</gene>
<comment type="caution">
    <text evidence="6">The sequence shown here is derived from an EMBL/GenBank/DDBJ whole genome shotgun (WGS) entry which is preliminary data.</text>
</comment>
<keyword evidence="1" id="KW-0540">Nuclease</keyword>
<dbReference type="InterPro" id="IPR016071">
    <property type="entry name" value="Staphylococal_nuclease_OB-fold"/>
</dbReference>
<feature type="domain" description="TNase-like" evidence="5">
    <location>
        <begin position="47"/>
        <end position="179"/>
    </location>
</feature>
<evidence type="ECO:0000313" key="7">
    <source>
        <dbReference type="Proteomes" id="UP001185012"/>
    </source>
</evidence>
<dbReference type="Proteomes" id="UP001185012">
    <property type="component" value="Unassembled WGS sequence"/>
</dbReference>
<dbReference type="GO" id="GO:1990599">
    <property type="term" value="F:3' overhang single-stranded DNA endodeoxyribonuclease activity"/>
    <property type="evidence" value="ECO:0007669"/>
    <property type="project" value="UniProtKB-EC"/>
</dbReference>
<dbReference type="PANTHER" id="PTHR12302">
    <property type="entry name" value="EBNA2 BINDING PROTEIN P100"/>
    <property type="match status" value="1"/>
</dbReference>
<dbReference type="PROSITE" id="PS51257">
    <property type="entry name" value="PROKAR_LIPOPROTEIN"/>
    <property type="match status" value="1"/>
</dbReference>
<dbReference type="SUPFAM" id="SSF50199">
    <property type="entry name" value="Staphylococcal nuclease"/>
    <property type="match status" value="1"/>
</dbReference>
<dbReference type="EMBL" id="JAVDQG010000005">
    <property type="protein sequence ID" value="MDR6226567.1"/>
    <property type="molecule type" value="Genomic_DNA"/>
</dbReference>
<dbReference type="PROSITE" id="PS50830">
    <property type="entry name" value="TNASE_3"/>
    <property type="match status" value="1"/>
</dbReference>
<dbReference type="InterPro" id="IPR035437">
    <property type="entry name" value="SNase_OB-fold_sf"/>
</dbReference>
<organism evidence="6 7">
    <name type="scientific">Desmospora profundinema</name>
    <dbReference type="NCBI Taxonomy" id="1571184"/>
    <lineage>
        <taxon>Bacteria</taxon>
        <taxon>Bacillati</taxon>
        <taxon>Bacillota</taxon>
        <taxon>Bacilli</taxon>
        <taxon>Bacillales</taxon>
        <taxon>Thermoactinomycetaceae</taxon>
        <taxon>Desmospora</taxon>
    </lineage>
</organism>
<keyword evidence="3 6" id="KW-0378">Hydrolase</keyword>
<evidence type="ECO:0000256" key="1">
    <source>
        <dbReference type="ARBA" id="ARBA00022722"/>
    </source>
</evidence>
<name>A0ABU1IPW3_9BACL</name>
<keyword evidence="2" id="KW-0255">Endonuclease</keyword>
<evidence type="ECO:0000256" key="4">
    <source>
        <dbReference type="SAM" id="MobiDB-lite"/>
    </source>
</evidence>
<sequence length="250" mass="27808">MRMVHRHRWPSLFVVWIGLVLVITGCASLDPGTGAVTDGIDRPPEEELIKAKVVRVIDGDTIVARVKEKEERIRFIGVDTPETVHPEKGEEPFGKEASDFTKTHLPAGGTIFLEMDAEERDHYGRLLAYIWVEEELFNASLLQEGLATTLTIPPNVKYRDEFRALEQESREKEVGLWGEEEASGGQGSGNDPAVTGTGGCEGQIKGNVNRKGEKIYHVPGGPNYEQVKEEEWFCTEEEAKSAGYRSPRGQ</sequence>
<keyword evidence="7" id="KW-1185">Reference proteome</keyword>
<accession>A0ABU1IPW3</accession>
<proteinExistence type="predicted"/>
<dbReference type="Pfam" id="PF00565">
    <property type="entry name" value="SNase"/>
    <property type="match status" value="1"/>
</dbReference>
<protein>
    <submittedName>
        <fullName evidence="6">Micrococcal nuclease</fullName>
        <ecNumber evidence="6">3.1.31.1</ecNumber>
    </submittedName>
</protein>
<evidence type="ECO:0000256" key="2">
    <source>
        <dbReference type="ARBA" id="ARBA00022759"/>
    </source>
</evidence>
<feature type="region of interest" description="Disordered" evidence="4">
    <location>
        <begin position="169"/>
        <end position="206"/>
    </location>
</feature>
<evidence type="ECO:0000256" key="3">
    <source>
        <dbReference type="ARBA" id="ARBA00022801"/>
    </source>
</evidence>
<reference evidence="6 7" key="1">
    <citation type="submission" date="2023-07" db="EMBL/GenBank/DDBJ databases">
        <title>Genomic Encyclopedia of Type Strains, Phase IV (KMG-IV): sequencing the most valuable type-strain genomes for metagenomic binning, comparative biology and taxonomic classification.</title>
        <authorList>
            <person name="Goeker M."/>
        </authorList>
    </citation>
    <scope>NUCLEOTIDE SEQUENCE [LARGE SCALE GENOMIC DNA]</scope>
    <source>
        <strain evidence="6 7">DSM 45903</strain>
    </source>
</reference>
<dbReference type="Gene3D" id="2.40.50.90">
    <property type="match status" value="1"/>
</dbReference>
<evidence type="ECO:0000313" key="6">
    <source>
        <dbReference type="EMBL" id="MDR6226567.1"/>
    </source>
</evidence>